<reference evidence="1" key="1">
    <citation type="journal article" date="2014" name="Nat. Commun.">
        <title>The tobacco genome sequence and its comparison with those of tomato and potato.</title>
        <authorList>
            <person name="Sierro N."/>
            <person name="Battey J.N."/>
            <person name="Ouadi S."/>
            <person name="Bakaher N."/>
            <person name="Bovet L."/>
            <person name="Willig A."/>
            <person name="Goepfert S."/>
            <person name="Peitsch M.C."/>
            <person name="Ivanov N.V."/>
        </authorList>
    </citation>
    <scope>NUCLEOTIDE SEQUENCE [LARGE SCALE GENOMIC DNA]</scope>
</reference>
<dbReference type="Proteomes" id="UP000790787">
    <property type="component" value="Chromosome 10"/>
</dbReference>
<protein>
    <submittedName>
        <fullName evidence="2">Uncharacterized protein LOC142165484</fullName>
    </submittedName>
</protein>
<gene>
    <name evidence="2" type="primary">LOC142165484</name>
</gene>
<name>A0AC58S573_TOBAC</name>
<accession>A0AC58S573</accession>
<reference evidence="2" key="2">
    <citation type="submission" date="2025-08" db="UniProtKB">
        <authorList>
            <consortium name="RefSeq"/>
        </authorList>
    </citation>
    <scope>IDENTIFICATION</scope>
    <source>
        <tissue evidence="2">Leaf</tissue>
    </source>
</reference>
<evidence type="ECO:0000313" key="2">
    <source>
        <dbReference type="RefSeq" id="XP_075080128.1"/>
    </source>
</evidence>
<keyword evidence="1" id="KW-1185">Reference proteome</keyword>
<evidence type="ECO:0000313" key="1">
    <source>
        <dbReference type="Proteomes" id="UP000790787"/>
    </source>
</evidence>
<proteinExistence type="predicted"/>
<dbReference type="RefSeq" id="XP_075080128.1">
    <property type="nucleotide sequence ID" value="XM_075224027.1"/>
</dbReference>
<organism evidence="1 2">
    <name type="scientific">Nicotiana tabacum</name>
    <name type="common">Common tobacco</name>
    <dbReference type="NCBI Taxonomy" id="4097"/>
    <lineage>
        <taxon>Eukaryota</taxon>
        <taxon>Viridiplantae</taxon>
        <taxon>Streptophyta</taxon>
        <taxon>Embryophyta</taxon>
        <taxon>Tracheophyta</taxon>
        <taxon>Spermatophyta</taxon>
        <taxon>Magnoliopsida</taxon>
        <taxon>eudicotyledons</taxon>
        <taxon>Gunneridae</taxon>
        <taxon>Pentapetalae</taxon>
        <taxon>asterids</taxon>
        <taxon>lamiids</taxon>
        <taxon>Solanales</taxon>
        <taxon>Solanaceae</taxon>
        <taxon>Nicotianoideae</taxon>
        <taxon>Nicotianeae</taxon>
        <taxon>Nicotiana</taxon>
    </lineage>
</organism>
<sequence>MVIGDFNAVLNADDRIGGKEVTWAEVVDFHNCVMECGLMNLPSQRNMYTWSDKHAEHRIFLKIDWIFINDEWLSTMPECASRFLTEGINDHCPAKVTLVEERQKIRRTFQFCNIWAKHFQFMRIVKEGWEINLEGCKMFKVVKRLKLLKKGLRALNAQAFNNILT</sequence>